<dbReference type="InterPro" id="IPR015424">
    <property type="entry name" value="PyrdxlP-dep_Trfase"/>
</dbReference>
<evidence type="ECO:0000256" key="3">
    <source>
        <dbReference type="ARBA" id="ARBA00011738"/>
    </source>
</evidence>
<dbReference type="AlphaFoldDB" id="E3D0H9"/>
<feature type="domain" description="Aminotransferase class I/classII large" evidence="7">
    <location>
        <begin position="60"/>
        <end position="394"/>
    </location>
</feature>
<dbReference type="Proteomes" id="UP000005096">
    <property type="component" value="Chromosome"/>
</dbReference>
<dbReference type="InterPro" id="IPR004839">
    <property type="entry name" value="Aminotransferase_I/II_large"/>
</dbReference>
<sequence>MSGFFDKLYSHTVAGLRPSPIREMFHLIRKPGIISFAGGMPDPEIFPVDLFYEAAGILKTQGRDVLQYGTTEGYPPLKEFLRTWTAPRMGRTVEDEEILITAGSSQVSDLLCWSLVDPGDLILIEDPSFLGVFLNMHNHGADFLTVPCDADGMMVDRIPELVESAQRQGRKVKLCYTIANFHNPLGCTLSLQRRKKLLEYAHRYGFAVLEDDPYGYVRFDGEHLPTLFSLDDQGVVVYGGSFSKILAPGTRVGWCAGNREIIRKMAVFKQGVDVCASLVAQALVYEYCRLGHLDGFLPRIVDHYRKKRDAMEAAMRRHLPLEEVSWVKPQGGFFCWAQTKSLDADTLFLKAVEKKVAFVPGKAFYPKQDGGQNALRLCFTFASAEQTEEGMSRLGQAMREMLPG</sequence>
<dbReference type="Pfam" id="PF00155">
    <property type="entry name" value="Aminotran_1_2"/>
    <property type="match status" value="1"/>
</dbReference>
<evidence type="ECO:0000313" key="9">
    <source>
        <dbReference type="Proteomes" id="UP000005096"/>
    </source>
</evidence>
<dbReference type="InterPro" id="IPR015421">
    <property type="entry name" value="PyrdxlP-dep_Trfase_major"/>
</dbReference>
<evidence type="ECO:0000256" key="1">
    <source>
        <dbReference type="ARBA" id="ARBA00001933"/>
    </source>
</evidence>
<keyword evidence="4" id="KW-0032">Aminotransferase</keyword>
<dbReference type="PaxDb" id="584708-Apau_0565"/>
<dbReference type="eggNOG" id="COG1167">
    <property type="taxonomic scope" value="Bacteria"/>
</dbReference>
<dbReference type="HOGENOM" id="CLU_017584_0_6_0"/>
<dbReference type="CDD" id="cd00609">
    <property type="entry name" value="AAT_like"/>
    <property type="match status" value="1"/>
</dbReference>
<proteinExistence type="inferred from homology"/>
<dbReference type="STRING" id="584708.Apau_0565"/>
<comment type="cofactor">
    <cofactor evidence="1">
        <name>pyridoxal 5'-phosphate</name>
        <dbReference type="ChEBI" id="CHEBI:597326"/>
    </cofactor>
</comment>
<dbReference type="Gene3D" id="3.90.1150.10">
    <property type="entry name" value="Aspartate Aminotransferase, domain 1"/>
    <property type="match status" value="1"/>
</dbReference>
<reference evidence="8 9" key="1">
    <citation type="journal article" date="2010" name="Stand. Genomic Sci.">
        <title>Non-contiguous finished genome sequence of Aminomonas paucivorans type strain (GLU-3).</title>
        <authorList>
            <person name="Pitluck S."/>
            <person name="Yasawong M."/>
            <person name="Held B."/>
            <person name="Lapidus A."/>
            <person name="Nolan M."/>
            <person name="Copeland A."/>
            <person name="Lucas S."/>
            <person name="Del Rio T.G."/>
            <person name="Tice H."/>
            <person name="Cheng J.F."/>
            <person name="Chertkov O."/>
            <person name="Goodwin L."/>
            <person name="Tapia R."/>
            <person name="Han C."/>
            <person name="Liolios K."/>
            <person name="Ivanova N."/>
            <person name="Mavromatis K."/>
            <person name="Ovchinnikova G."/>
            <person name="Pati A."/>
            <person name="Chen A."/>
            <person name="Palaniappan K."/>
            <person name="Land M."/>
            <person name="Hauser L."/>
            <person name="Chang Y.J."/>
            <person name="Jeffries C.D."/>
            <person name="Pukall R."/>
            <person name="Spring S."/>
            <person name="Rohde M."/>
            <person name="Sikorski J."/>
            <person name="Goker M."/>
            <person name="Woyke T."/>
            <person name="Bristow J."/>
            <person name="Eisen J.A."/>
            <person name="Markowitz V."/>
            <person name="Hugenholtz P."/>
            <person name="Kyrpides N.C."/>
            <person name="Klenk H.P."/>
        </authorList>
    </citation>
    <scope>NUCLEOTIDE SEQUENCE [LARGE SCALE GENOMIC DNA]</scope>
    <source>
        <strain evidence="8 9">DSM 12260</strain>
    </source>
</reference>
<organism evidence="8 9">
    <name type="scientific">Aminomonas paucivorans DSM 12260</name>
    <dbReference type="NCBI Taxonomy" id="584708"/>
    <lineage>
        <taxon>Bacteria</taxon>
        <taxon>Thermotogati</taxon>
        <taxon>Synergistota</taxon>
        <taxon>Synergistia</taxon>
        <taxon>Synergistales</taxon>
        <taxon>Synergistaceae</taxon>
        <taxon>Aminomonas</taxon>
    </lineage>
</organism>
<evidence type="ECO:0000313" key="8">
    <source>
        <dbReference type="EMBL" id="EFQ22998.1"/>
    </source>
</evidence>
<dbReference type="FunFam" id="3.40.640.10:FF:000053">
    <property type="entry name" value="Aminotransferase, class I"/>
    <property type="match status" value="1"/>
</dbReference>
<keyword evidence="9" id="KW-1185">Reference proteome</keyword>
<keyword evidence="5" id="KW-0808">Transferase</keyword>
<evidence type="ECO:0000256" key="6">
    <source>
        <dbReference type="ARBA" id="ARBA00022898"/>
    </source>
</evidence>
<evidence type="ECO:0000256" key="4">
    <source>
        <dbReference type="ARBA" id="ARBA00022576"/>
    </source>
</evidence>
<keyword evidence="6" id="KW-0663">Pyridoxal phosphate</keyword>
<dbReference type="GO" id="GO:1901605">
    <property type="term" value="P:alpha-amino acid metabolic process"/>
    <property type="evidence" value="ECO:0007669"/>
    <property type="project" value="TreeGrafter"/>
</dbReference>
<dbReference type="SUPFAM" id="SSF53383">
    <property type="entry name" value="PLP-dependent transferases"/>
    <property type="match status" value="1"/>
</dbReference>
<dbReference type="InterPro" id="IPR050859">
    <property type="entry name" value="Class-I_PLP-dep_aminotransf"/>
</dbReference>
<evidence type="ECO:0000256" key="2">
    <source>
        <dbReference type="ARBA" id="ARBA00007441"/>
    </source>
</evidence>
<comment type="similarity">
    <text evidence="2">Belongs to the class-I pyridoxal-phosphate-dependent aminotransferase family.</text>
</comment>
<gene>
    <name evidence="8" type="ORF">Apau_0565</name>
</gene>
<dbReference type="GO" id="GO:0030170">
    <property type="term" value="F:pyridoxal phosphate binding"/>
    <property type="evidence" value="ECO:0007669"/>
    <property type="project" value="InterPro"/>
</dbReference>
<evidence type="ECO:0000259" key="7">
    <source>
        <dbReference type="Pfam" id="PF00155"/>
    </source>
</evidence>
<dbReference type="Gene3D" id="3.40.640.10">
    <property type="entry name" value="Type I PLP-dependent aspartate aminotransferase-like (Major domain)"/>
    <property type="match status" value="1"/>
</dbReference>
<dbReference type="GO" id="GO:0008483">
    <property type="term" value="F:transaminase activity"/>
    <property type="evidence" value="ECO:0007669"/>
    <property type="project" value="UniProtKB-KW"/>
</dbReference>
<name>E3D0H9_9BACT</name>
<evidence type="ECO:0000256" key="5">
    <source>
        <dbReference type="ARBA" id="ARBA00022679"/>
    </source>
</evidence>
<dbReference type="RefSeq" id="WP_006300152.1">
    <property type="nucleotide sequence ID" value="NZ_CM001022.1"/>
</dbReference>
<dbReference type="PANTHER" id="PTHR42790:SF19">
    <property type="entry name" value="KYNURENINE_ALPHA-AMINOADIPATE AMINOTRANSFERASE, MITOCHONDRIAL"/>
    <property type="match status" value="1"/>
</dbReference>
<protein>
    <submittedName>
        <fullName evidence="8">Putative transcriptional regulator, GntR family</fullName>
    </submittedName>
</protein>
<accession>E3D0H9</accession>
<dbReference type="EMBL" id="CM001022">
    <property type="protein sequence ID" value="EFQ22998.1"/>
    <property type="molecule type" value="Genomic_DNA"/>
</dbReference>
<dbReference type="InterPro" id="IPR015422">
    <property type="entry name" value="PyrdxlP-dep_Trfase_small"/>
</dbReference>
<dbReference type="PANTHER" id="PTHR42790">
    <property type="entry name" value="AMINOTRANSFERASE"/>
    <property type="match status" value="1"/>
</dbReference>
<comment type="subunit">
    <text evidence="3">Homodimer.</text>
</comment>